<dbReference type="InterPro" id="IPR036691">
    <property type="entry name" value="Endo/exonu/phosph_ase_sf"/>
</dbReference>
<dbReference type="Gene3D" id="3.60.10.10">
    <property type="entry name" value="Endonuclease/exonuclease/phosphatase"/>
    <property type="match status" value="1"/>
</dbReference>
<dbReference type="GO" id="GO:0016020">
    <property type="term" value="C:membrane"/>
    <property type="evidence" value="ECO:0007669"/>
    <property type="project" value="GOC"/>
</dbReference>
<protein>
    <recommendedName>
        <fullName evidence="1">Endonuclease/exonuclease/phosphatase domain-containing protein</fullName>
    </recommendedName>
</protein>
<dbReference type="EMBL" id="QHKO01000001">
    <property type="protein sequence ID" value="RAL25085.1"/>
    <property type="molecule type" value="Genomic_DNA"/>
</dbReference>
<dbReference type="SUPFAM" id="SSF56219">
    <property type="entry name" value="DNase I-like"/>
    <property type="match status" value="1"/>
</dbReference>
<dbReference type="RefSeq" id="WP_111728257.1">
    <property type="nucleotide sequence ID" value="NZ_QHKO01000001.1"/>
</dbReference>
<reference evidence="2 3" key="1">
    <citation type="submission" date="2018-05" db="EMBL/GenBank/DDBJ databases">
        <title>Lujinxingia marina gen. nov. sp. nov., a new facultative anaerobic member of the class Deltaproteobacteria, and proposal of Lujinxingaceae fam. nov.</title>
        <authorList>
            <person name="Li C.-M."/>
        </authorList>
    </citation>
    <scope>NUCLEOTIDE SEQUENCE [LARGE SCALE GENOMIC DNA]</scope>
    <source>
        <strain evidence="2 3">B210</strain>
    </source>
</reference>
<organism evidence="2 3">
    <name type="scientific">Lujinxingia litoralis</name>
    <dbReference type="NCBI Taxonomy" id="2211119"/>
    <lineage>
        <taxon>Bacteria</taxon>
        <taxon>Deltaproteobacteria</taxon>
        <taxon>Bradymonadales</taxon>
        <taxon>Lujinxingiaceae</taxon>
        <taxon>Lujinxingia</taxon>
    </lineage>
</organism>
<dbReference type="PANTHER" id="PTHR14859">
    <property type="entry name" value="CALCOFLUOR WHITE HYPERSENSITIVE PROTEIN PRECURSOR"/>
    <property type="match status" value="1"/>
</dbReference>
<dbReference type="AlphaFoldDB" id="A0A328C9E0"/>
<evidence type="ECO:0000313" key="3">
    <source>
        <dbReference type="Proteomes" id="UP000249169"/>
    </source>
</evidence>
<comment type="caution">
    <text evidence="2">The sequence shown here is derived from an EMBL/GenBank/DDBJ whole genome shotgun (WGS) entry which is preliminary data.</text>
</comment>
<proteinExistence type="predicted"/>
<evidence type="ECO:0000259" key="1">
    <source>
        <dbReference type="Pfam" id="PF03372"/>
    </source>
</evidence>
<accession>A0A328C9E0</accession>
<dbReference type="OrthoDB" id="9813425at2"/>
<sequence>MTQALRLMTYNIRLGIQQGLEAIADVIQTYAPDVVALQEVGHHWSMGPSGDSTGRLSQLTGLHYHSFIPAIVHDIPGRQPARYGQGLLSRWPIAELSIDPLPQHNDEPRRLARASIESPAGPIEVWCTHLSYKESDRPAQGAHLEASLRQAPACGAPGAPLARFVMGDFNEPEPVDWMSGICTLCLDPGAPEATWTFPADAPDRRIDFVLGQGARPLSHRVLDHPRASDHRPVLSLWEV</sequence>
<name>A0A328C9E0_9DELT</name>
<dbReference type="InterPro" id="IPR005135">
    <property type="entry name" value="Endo/exonuclease/phosphatase"/>
</dbReference>
<dbReference type="Pfam" id="PF03372">
    <property type="entry name" value="Exo_endo_phos"/>
    <property type="match status" value="1"/>
</dbReference>
<dbReference type="PANTHER" id="PTHR14859:SF15">
    <property type="entry name" value="ENDONUCLEASE_EXONUCLEASE_PHOSPHATASE DOMAIN-CONTAINING PROTEIN"/>
    <property type="match status" value="1"/>
</dbReference>
<dbReference type="GO" id="GO:0003824">
    <property type="term" value="F:catalytic activity"/>
    <property type="evidence" value="ECO:0007669"/>
    <property type="project" value="InterPro"/>
</dbReference>
<dbReference type="Proteomes" id="UP000249169">
    <property type="component" value="Unassembled WGS sequence"/>
</dbReference>
<dbReference type="InterPro" id="IPR051916">
    <property type="entry name" value="GPI-anchor_lipid_remodeler"/>
</dbReference>
<evidence type="ECO:0000313" key="2">
    <source>
        <dbReference type="EMBL" id="RAL25085.1"/>
    </source>
</evidence>
<feature type="domain" description="Endonuclease/exonuclease/phosphatase" evidence="1">
    <location>
        <begin position="8"/>
        <end position="230"/>
    </location>
</feature>
<keyword evidence="3" id="KW-1185">Reference proteome</keyword>
<dbReference type="GO" id="GO:0006506">
    <property type="term" value="P:GPI anchor biosynthetic process"/>
    <property type="evidence" value="ECO:0007669"/>
    <property type="project" value="TreeGrafter"/>
</dbReference>
<gene>
    <name evidence="2" type="ORF">DL240_02400</name>
</gene>